<dbReference type="Gene3D" id="2.40.128.110">
    <property type="entry name" value="Lipid/polyisoprenoid-binding, YceI-like"/>
    <property type="match status" value="1"/>
</dbReference>
<dbReference type="PANTHER" id="PTHR34406:SF2">
    <property type="entry name" value="PERIPLASMIC PROTEIN"/>
    <property type="match status" value="1"/>
</dbReference>
<feature type="domain" description="Lipid/polyisoprenoid-binding YceI-like" evidence="2">
    <location>
        <begin position="23"/>
        <end position="186"/>
    </location>
</feature>
<keyword evidence="1" id="KW-0732">Signal</keyword>
<dbReference type="EMBL" id="QJPH01000352">
    <property type="protein sequence ID" value="PZN76766.1"/>
    <property type="molecule type" value="Genomic_DNA"/>
</dbReference>
<feature type="chain" id="PRO_5015865398" evidence="1">
    <location>
        <begin position="20"/>
        <end position="188"/>
    </location>
</feature>
<dbReference type="Pfam" id="PF04264">
    <property type="entry name" value="YceI"/>
    <property type="match status" value="1"/>
</dbReference>
<dbReference type="InterPro" id="IPR007372">
    <property type="entry name" value="Lipid/polyisoprenoid-bd_YceI"/>
</dbReference>
<reference evidence="3 4" key="1">
    <citation type="journal article" date="2018" name="Aquat. Microb. Ecol.">
        <title>Gammaproteobacterial methanotrophs dominate.</title>
        <authorList>
            <person name="Rissanen A.J."/>
            <person name="Saarenheimo J."/>
            <person name="Tiirola M."/>
            <person name="Peura S."/>
            <person name="Aalto S.L."/>
            <person name="Karvinen A."/>
            <person name="Nykanen H."/>
        </authorList>
    </citation>
    <scope>NUCLEOTIDE SEQUENCE [LARGE SCALE GENOMIC DNA]</scope>
    <source>
        <strain evidence="3">AMbin10</strain>
    </source>
</reference>
<sequence length="188" mass="20907">MHKFALTLFASVIATSAMADEETYTIDPNHTLPVFEVNHLGFSTQRGRFDKTAGKIQLDIKKKTGTVEWTIEADSLDMGSAKWNEHLKSEDFFNVAKFPTITFKSDKLIFKGDKPVAAEGTLTLLGVSKPVKLTIHRFTCGENLMNKKLLCSADIESSLKRSEFGMTKYLPGIGDDVKVLVPVEAYKD</sequence>
<protein>
    <submittedName>
        <fullName evidence="3">Polyisoprenoid-binding protein</fullName>
    </submittedName>
</protein>
<dbReference type="PANTHER" id="PTHR34406">
    <property type="entry name" value="PROTEIN YCEI"/>
    <property type="match status" value="1"/>
</dbReference>
<evidence type="ECO:0000313" key="3">
    <source>
        <dbReference type="EMBL" id="PZN76766.1"/>
    </source>
</evidence>
<dbReference type="InterPro" id="IPR036761">
    <property type="entry name" value="TTHA0802/YceI-like_sf"/>
</dbReference>
<organism evidence="3 4">
    <name type="scientific">Candidatus Methylumidiphilus alinenensis</name>
    <dbReference type="NCBI Taxonomy" id="2202197"/>
    <lineage>
        <taxon>Bacteria</taxon>
        <taxon>Pseudomonadati</taxon>
        <taxon>Pseudomonadota</taxon>
        <taxon>Gammaproteobacteria</taxon>
        <taxon>Methylococcales</taxon>
        <taxon>Candidatus Methylumidiphilus</taxon>
    </lineage>
</organism>
<name>A0A2W4R0S8_9GAMM</name>
<dbReference type="SUPFAM" id="SSF101874">
    <property type="entry name" value="YceI-like"/>
    <property type="match status" value="1"/>
</dbReference>
<dbReference type="SMART" id="SM00867">
    <property type="entry name" value="YceI"/>
    <property type="match status" value="1"/>
</dbReference>
<gene>
    <name evidence="3" type="ORF">DM484_15870</name>
</gene>
<evidence type="ECO:0000259" key="2">
    <source>
        <dbReference type="SMART" id="SM00867"/>
    </source>
</evidence>
<dbReference type="Proteomes" id="UP000249396">
    <property type="component" value="Unassembled WGS sequence"/>
</dbReference>
<evidence type="ECO:0000313" key="4">
    <source>
        <dbReference type="Proteomes" id="UP000249396"/>
    </source>
</evidence>
<proteinExistence type="predicted"/>
<accession>A0A2W4R0S8</accession>
<evidence type="ECO:0000256" key="1">
    <source>
        <dbReference type="SAM" id="SignalP"/>
    </source>
</evidence>
<dbReference type="AlphaFoldDB" id="A0A2W4R0S8"/>
<comment type="caution">
    <text evidence="3">The sequence shown here is derived from an EMBL/GenBank/DDBJ whole genome shotgun (WGS) entry which is preliminary data.</text>
</comment>
<feature type="signal peptide" evidence="1">
    <location>
        <begin position="1"/>
        <end position="19"/>
    </location>
</feature>